<dbReference type="GO" id="GO:0010468">
    <property type="term" value="P:regulation of gene expression"/>
    <property type="evidence" value="ECO:0007669"/>
    <property type="project" value="InterPro"/>
</dbReference>
<dbReference type="Pfam" id="PF12830">
    <property type="entry name" value="Nipped-B_C"/>
    <property type="match status" value="1"/>
</dbReference>
<evidence type="ECO:0000313" key="4">
    <source>
        <dbReference type="EMBL" id="ESN99562.1"/>
    </source>
</evidence>
<gene>
    <name evidence="5" type="primary">20205944</name>
    <name evidence="4" type="ORF">HELRODRAFT_176730</name>
</gene>
<dbReference type="HOGENOM" id="CLU_822030_0_0_1"/>
<comment type="subcellular location">
    <subcellularLocation>
        <location evidence="1">Nucleus</location>
    </subcellularLocation>
</comment>
<dbReference type="CTD" id="20205944"/>
<dbReference type="EMBL" id="KB097106">
    <property type="protein sequence ID" value="ESN99562.1"/>
    <property type="molecule type" value="Genomic_DNA"/>
</dbReference>
<dbReference type="InParanoid" id="T1FAU5"/>
<dbReference type="AlphaFoldDB" id="T1FAU5"/>
<dbReference type="eggNOG" id="KOG1020">
    <property type="taxonomic scope" value="Eukaryota"/>
</dbReference>
<evidence type="ECO:0000259" key="3">
    <source>
        <dbReference type="Pfam" id="PF12830"/>
    </source>
</evidence>
<reference evidence="4 6" key="2">
    <citation type="journal article" date="2013" name="Nature">
        <title>Insights into bilaterian evolution from three spiralian genomes.</title>
        <authorList>
            <person name="Simakov O."/>
            <person name="Marletaz F."/>
            <person name="Cho S.J."/>
            <person name="Edsinger-Gonzales E."/>
            <person name="Havlak P."/>
            <person name="Hellsten U."/>
            <person name="Kuo D.H."/>
            <person name="Larsson T."/>
            <person name="Lv J."/>
            <person name="Arendt D."/>
            <person name="Savage R."/>
            <person name="Osoegawa K."/>
            <person name="de Jong P."/>
            <person name="Grimwood J."/>
            <person name="Chapman J.A."/>
            <person name="Shapiro H."/>
            <person name="Aerts A."/>
            <person name="Otillar R.P."/>
            <person name="Terry A.Y."/>
            <person name="Boore J.L."/>
            <person name="Grigoriev I.V."/>
            <person name="Lindberg D.R."/>
            <person name="Seaver E.C."/>
            <person name="Weisblat D.A."/>
            <person name="Putnam N.H."/>
            <person name="Rokhsar D.S."/>
        </authorList>
    </citation>
    <scope>NUCLEOTIDE SEQUENCE</scope>
</reference>
<keyword evidence="1" id="KW-0539">Nucleus</keyword>
<feature type="domain" description="Sister chromatid cohesion C-terminal" evidence="3">
    <location>
        <begin position="8"/>
        <end position="167"/>
    </location>
</feature>
<dbReference type="STRING" id="6412.T1FAU5"/>
<dbReference type="Proteomes" id="UP000015101">
    <property type="component" value="Unassembled WGS sequence"/>
</dbReference>
<reference evidence="5" key="3">
    <citation type="submission" date="2015-06" db="UniProtKB">
        <authorList>
            <consortium name="EnsemblMetazoa"/>
        </authorList>
    </citation>
    <scope>IDENTIFICATION</scope>
</reference>
<comment type="similarity">
    <text evidence="1">Belongs to the SCC2/Nipped-B family.</text>
</comment>
<protein>
    <recommendedName>
        <fullName evidence="1">Nipped-B protein</fullName>
    </recommendedName>
</protein>
<evidence type="ECO:0000313" key="5">
    <source>
        <dbReference type="EnsemblMetazoa" id="HelroP176730"/>
    </source>
</evidence>
<name>T1FAU5_HELRO</name>
<dbReference type="InterPro" id="IPR024986">
    <property type="entry name" value="Nipped-B_C"/>
</dbReference>
<dbReference type="EMBL" id="AMQM01005813">
    <property type="status" value="NOT_ANNOTATED_CDS"/>
    <property type="molecule type" value="Genomic_DNA"/>
</dbReference>
<sequence>MADSTASSQMAQLFLKPLLNCFTDRSSIVRTLSLDIIISTLHLGLTHPALCLPYLLSSCTSVDDANTSSKAYKWLLHLHKRYPQFVQASMLMGLRLSYNMHHNTSKAEETSNINQRHSFFLSALKLFDGSYHHTTKAAENIQGVEIKELLFIADNMASFAYQRLEEITKNRNFSNNPPNDILVSKKNDKSRKIKQNNTKKKIKSMNINNQDDGEDDNECEMKLIKENCSTFVKSLPETEANRLRHQVHQIQGCLLLVYLRDHLKKLYDISDGLVQEFSRAGNAKTFDKLIQKKSNLLLKPKLVLLHIDGPQDEQFMVDTFMEIQKSLTINDMCMNLDC</sequence>
<evidence type="ECO:0000256" key="2">
    <source>
        <dbReference type="SAM" id="MobiDB-lite"/>
    </source>
</evidence>
<keyword evidence="1" id="KW-0131">Cell cycle</keyword>
<dbReference type="OrthoDB" id="418242at2759"/>
<dbReference type="GeneID" id="20205944"/>
<proteinExistence type="inferred from homology"/>
<dbReference type="GO" id="GO:0005634">
    <property type="term" value="C:nucleus"/>
    <property type="evidence" value="ECO:0007669"/>
    <property type="project" value="UniProtKB-SubCell"/>
</dbReference>
<dbReference type="GO" id="GO:0140588">
    <property type="term" value="P:chromatin looping"/>
    <property type="evidence" value="ECO:0007669"/>
    <property type="project" value="InterPro"/>
</dbReference>
<evidence type="ECO:0000313" key="6">
    <source>
        <dbReference type="Proteomes" id="UP000015101"/>
    </source>
</evidence>
<dbReference type="PANTHER" id="PTHR21704:SF18">
    <property type="entry name" value="NIPPED-B-LIKE PROTEIN"/>
    <property type="match status" value="1"/>
</dbReference>
<feature type="compositionally biased region" description="Basic residues" evidence="2">
    <location>
        <begin position="188"/>
        <end position="199"/>
    </location>
</feature>
<feature type="region of interest" description="Disordered" evidence="2">
    <location>
        <begin position="175"/>
        <end position="199"/>
    </location>
</feature>
<organism evidence="5 6">
    <name type="scientific">Helobdella robusta</name>
    <name type="common">Californian leech</name>
    <dbReference type="NCBI Taxonomy" id="6412"/>
    <lineage>
        <taxon>Eukaryota</taxon>
        <taxon>Metazoa</taxon>
        <taxon>Spiralia</taxon>
        <taxon>Lophotrochozoa</taxon>
        <taxon>Annelida</taxon>
        <taxon>Clitellata</taxon>
        <taxon>Hirudinea</taxon>
        <taxon>Rhynchobdellida</taxon>
        <taxon>Glossiphoniidae</taxon>
        <taxon>Helobdella</taxon>
    </lineage>
</organism>
<dbReference type="RefSeq" id="XP_009022328.1">
    <property type="nucleotide sequence ID" value="XM_009024080.1"/>
</dbReference>
<keyword evidence="1" id="KW-0677">Repeat</keyword>
<keyword evidence="6" id="KW-1185">Reference proteome</keyword>
<dbReference type="PANTHER" id="PTHR21704">
    <property type="entry name" value="NIPPED-B-LIKE PROTEIN DELANGIN SCC2-RELATED"/>
    <property type="match status" value="1"/>
</dbReference>
<dbReference type="OMA" id="CHTRTSE"/>
<dbReference type="EnsemblMetazoa" id="HelroT176730">
    <property type="protein sequence ID" value="HelroP176730"/>
    <property type="gene ID" value="HelroG176730"/>
</dbReference>
<evidence type="ECO:0000256" key="1">
    <source>
        <dbReference type="RuleBase" id="RU364107"/>
    </source>
</evidence>
<dbReference type="KEGG" id="hro:HELRODRAFT_176730"/>
<dbReference type="InterPro" id="IPR033031">
    <property type="entry name" value="Scc2/Nipped-B"/>
</dbReference>
<accession>T1FAU5</accession>
<dbReference type="GO" id="GO:0061775">
    <property type="term" value="F:cohesin loader activity"/>
    <property type="evidence" value="ECO:0007669"/>
    <property type="project" value="InterPro"/>
</dbReference>
<reference evidence="6" key="1">
    <citation type="submission" date="2012-12" db="EMBL/GenBank/DDBJ databases">
        <authorList>
            <person name="Hellsten U."/>
            <person name="Grimwood J."/>
            <person name="Chapman J.A."/>
            <person name="Shapiro H."/>
            <person name="Aerts A."/>
            <person name="Otillar R.P."/>
            <person name="Terry A.Y."/>
            <person name="Boore J.L."/>
            <person name="Simakov O."/>
            <person name="Marletaz F."/>
            <person name="Cho S.-J."/>
            <person name="Edsinger-Gonzales E."/>
            <person name="Havlak P."/>
            <person name="Kuo D.-H."/>
            <person name="Larsson T."/>
            <person name="Lv J."/>
            <person name="Arendt D."/>
            <person name="Savage R."/>
            <person name="Osoegawa K."/>
            <person name="de Jong P."/>
            <person name="Lindberg D.R."/>
            <person name="Seaver E.C."/>
            <person name="Weisblat D.A."/>
            <person name="Putnam N.H."/>
            <person name="Grigoriev I.V."/>
            <person name="Rokhsar D.S."/>
        </authorList>
    </citation>
    <scope>NUCLEOTIDE SEQUENCE</scope>
</reference>